<dbReference type="InterPro" id="IPR044730">
    <property type="entry name" value="RNase_H-like_dom_plant"/>
</dbReference>
<dbReference type="AlphaFoldDB" id="A0A8T2C4S0"/>
<comment type="caution">
    <text evidence="3">The sequence shown here is derived from an EMBL/GenBank/DDBJ whole genome shotgun (WGS) entry which is preliminary data.</text>
</comment>
<feature type="domain" description="RNase H type-1" evidence="2">
    <location>
        <begin position="75"/>
        <end position="196"/>
    </location>
</feature>
<dbReference type="CDD" id="cd06222">
    <property type="entry name" value="RNase_H_like"/>
    <property type="match status" value="1"/>
</dbReference>
<gene>
    <name evidence="3" type="ORF">ISN45_Aa01g028070</name>
</gene>
<dbReference type="Proteomes" id="UP000694240">
    <property type="component" value="Chromosome 6"/>
</dbReference>
<protein>
    <submittedName>
        <fullName evidence="3">Ribonuclease H domain</fullName>
    </submittedName>
</protein>
<feature type="compositionally biased region" description="Basic and acidic residues" evidence="1">
    <location>
        <begin position="20"/>
        <end position="29"/>
    </location>
</feature>
<feature type="region of interest" description="Disordered" evidence="1">
    <location>
        <begin position="16"/>
        <end position="68"/>
    </location>
</feature>
<evidence type="ECO:0000259" key="2">
    <source>
        <dbReference type="Pfam" id="PF13456"/>
    </source>
</evidence>
<dbReference type="InterPro" id="IPR052929">
    <property type="entry name" value="RNase_H-like_EbsB-rel"/>
</dbReference>
<reference evidence="3 4" key="1">
    <citation type="submission" date="2020-12" db="EMBL/GenBank/DDBJ databases">
        <title>Concerted genomic and epigenomic changes stabilize Arabidopsis allopolyploids.</title>
        <authorList>
            <person name="Chen Z."/>
        </authorList>
    </citation>
    <scope>NUCLEOTIDE SEQUENCE [LARGE SCALE GENOMIC DNA]</scope>
    <source>
        <strain evidence="3">Allo738</strain>
        <tissue evidence="3">Leaf</tissue>
    </source>
</reference>
<evidence type="ECO:0000256" key="1">
    <source>
        <dbReference type="SAM" id="MobiDB-lite"/>
    </source>
</evidence>
<keyword evidence="4" id="KW-1185">Reference proteome</keyword>
<proteinExistence type="predicted"/>
<dbReference type="GO" id="GO:0004523">
    <property type="term" value="F:RNA-DNA hybrid ribonuclease activity"/>
    <property type="evidence" value="ECO:0007669"/>
    <property type="project" value="InterPro"/>
</dbReference>
<dbReference type="Pfam" id="PF13456">
    <property type="entry name" value="RVT_3"/>
    <property type="match status" value="1"/>
</dbReference>
<dbReference type="PANTHER" id="PTHR47074:SF78">
    <property type="entry name" value="GB|AAF30348.1-RELATED"/>
    <property type="match status" value="1"/>
</dbReference>
<dbReference type="GO" id="GO:0003676">
    <property type="term" value="F:nucleic acid binding"/>
    <property type="evidence" value="ECO:0007669"/>
    <property type="project" value="InterPro"/>
</dbReference>
<dbReference type="PANTHER" id="PTHR47074">
    <property type="entry name" value="BNAC02G40300D PROTEIN"/>
    <property type="match status" value="1"/>
</dbReference>
<evidence type="ECO:0000313" key="3">
    <source>
        <dbReference type="EMBL" id="KAG7594029.1"/>
    </source>
</evidence>
<evidence type="ECO:0000313" key="4">
    <source>
        <dbReference type="Proteomes" id="UP000694240"/>
    </source>
</evidence>
<dbReference type="EMBL" id="JAEFBK010000006">
    <property type="protein sequence ID" value="KAG7594029.1"/>
    <property type="molecule type" value="Genomic_DNA"/>
</dbReference>
<organism evidence="3 4">
    <name type="scientific">Arabidopsis thaliana x Arabidopsis arenosa</name>
    <dbReference type="NCBI Taxonomy" id="1240361"/>
    <lineage>
        <taxon>Eukaryota</taxon>
        <taxon>Viridiplantae</taxon>
        <taxon>Streptophyta</taxon>
        <taxon>Embryophyta</taxon>
        <taxon>Tracheophyta</taxon>
        <taxon>Spermatophyta</taxon>
        <taxon>Magnoliopsida</taxon>
        <taxon>eudicotyledons</taxon>
        <taxon>Gunneridae</taxon>
        <taxon>Pentapetalae</taxon>
        <taxon>rosids</taxon>
        <taxon>malvids</taxon>
        <taxon>Brassicales</taxon>
        <taxon>Brassicaceae</taxon>
        <taxon>Camelineae</taxon>
        <taxon>Arabidopsis</taxon>
    </lineage>
</organism>
<name>A0A8T2C4S0_9BRAS</name>
<dbReference type="InterPro" id="IPR002156">
    <property type="entry name" value="RNaseH_domain"/>
</dbReference>
<sequence>MWRIWKSRNNFLFQKKNRHPSSEARKGIEEANEWMEAQDLQTHKDRPSNVATRPPQTTSRSRQREPPPLGWLKCNFDSGFVQGNEFTPTGWIIRDSHGQMITSGNAKLRYAQTALQAEALGFLHALQMTWAHGFRCVWFEGDNLELINLINRNADHEKLGTLLYDIHHWMRKLPRASLGHVNRERNSAADMLSRQASYMNHLYQSFNVPPRWLVSTVYYINKDRSHGTTELSSMDVFINQHKKEVEGFKCLLLLSHILERLTLLTRSPAKYNYSRSPGFYAEREVSSGRVSLKVSVKSMEKEVSSVVDLIRVGRNCPL</sequence>
<accession>A0A8T2C4S0</accession>
<feature type="compositionally biased region" description="Polar residues" evidence="1">
    <location>
        <begin position="49"/>
        <end position="60"/>
    </location>
</feature>